<dbReference type="PATRIC" id="fig|2746.7.peg.1335"/>
<dbReference type="AlphaFoldDB" id="A0A1B8P3U4"/>
<organism evidence="2 3">
    <name type="scientific">Halomonas elongata</name>
    <dbReference type="NCBI Taxonomy" id="2746"/>
    <lineage>
        <taxon>Bacteria</taxon>
        <taxon>Pseudomonadati</taxon>
        <taxon>Pseudomonadota</taxon>
        <taxon>Gammaproteobacteria</taxon>
        <taxon>Oceanospirillales</taxon>
        <taxon>Halomonadaceae</taxon>
        <taxon>Halomonas</taxon>
    </lineage>
</organism>
<name>A0A1B8P3U4_HALEL</name>
<comment type="caution">
    <text evidence="2">The sequence shown here is derived from an EMBL/GenBank/DDBJ whole genome shotgun (WGS) entry which is preliminary data.</text>
</comment>
<evidence type="ECO:0000256" key="1">
    <source>
        <dbReference type="SAM" id="MobiDB-lite"/>
    </source>
</evidence>
<proteinExistence type="predicted"/>
<dbReference type="Proteomes" id="UP000092504">
    <property type="component" value="Unassembled WGS sequence"/>
</dbReference>
<protein>
    <submittedName>
        <fullName evidence="2">Uncharacterized protein</fullName>
    </submittedName>
</protein>
<accession>A0A1B8P3U4</accession>
<dbReference type="EMBL" id="MAJD01000001">
    <property type="protein sequence ID" value="OBX36946.1"/>
    <property type="molecule type" value="Genomic_DNA"/>
</dbReference>
<feature type="region of interest" description="Disordered" evidence="1">
    <location>
        <begin position="17"/>
        <end position="51"/>
    </location>
</feature>
<sequence>MEPNLRERRARVIEARRQARAKGKDIKGPDKPIIGCRWTEPKDPANAARAADFSRRWHGQAEPLIQIYR</sequence>
<evidence type="ECO:0000313" key="2">
    <source>
        <dbReference type="EMBL" id="OBX36946.1"/>
    </source>
</evidence>
<feature type="compositionally biased region" description="Basic and acidic residues" evidence="1">
    <location>
        <begin position="17"/>
        <end position="30"/>
    </location>
</feature>
<evidence type="ECO:0000313" key="3">
    <source>
        <dbReference type="Proteomes" id="UP000092504"/>
    </source>
</evidence>
<gene>
    <name evidence="2" type="ORF">A8U91_01294</name>
</gene>
<reference evidence="2 3" key="1">
    <citation type="submission" date="2016-06" db="EMBL/GenBank/DDBJ databases">
        <title>Genome sequence of halotolerant plant growth promoting strain of Halomonas elongata HEK1 isolated from salterns of Rann of Kutch, Gujarat, India.</title>
        <authorList>
            <person name="Gaba S."/>
            <person name="Singh R.N."/>
            <person name="Abrol S."/>
            <person name="Kaushik R."/>
            <person name="Saxena A.K."/>
        </authorList>
    </citation>
    <scope>NUCLEOTIDE SEQUENCE [LARGE SCALE GENOMIC DNA]</scope>
    <source>
        <strain evidence="2 3">HEK1</strain>
    </source>
</reference>